<comment type="caution">
    <text evidence="5">The sequence shown here is derived from an EMBL/GenBank/DDBJ whole genome shotgun (WGS) entry which is preliminary data.</text>
</comment>
<evidence type="ECO:0000313" key="6">
    <source>
        <dbReference type="Proteomes" id="UP000606730"/>
    </source>
</evidence>
<dbReference type="InterPro" id="IPR000835">
    <property type="entry name" value="HTH_MarR-typ"/>
</dbReference>
<organism evidence="5 6">
    <name type="scientific">Actibacterium pelagium</name>
    <dbReference type="NCBI Taxonomy" id="2029103"/>
    <lineage>
        <taxon>Bacteria</taxon>
        <taxon>Pseudomonadati</taxon>
        <taxon>Pseudomonadota</taxon>
        <taxon>Alphaproteobacteria</taxon>
        <taxon>Rhodobacterales</taxon>
        <taxon>Roseobacteraceae</taxon>
        <taxon>Actibacterium</taxon>
    </lineage>
</organism>
<keyword evidence="1" id="KW-0805">Transcription regulation</keyword>
<feature type="domain" description="HTH marR-type" evidence="4">
    <location>
        <begin position="1"/>
        <end position="137"/>
    </location>
</feature>
<reference evidence="5" key="2">
    <citation type="submission" date="2020-09" db="EMBL/GenBank/DDBJ databases">
        <authorList>
            <person name="Sun Q."/>
            <person name="Zhou Y."/>
        </authorList>
    </citation>
    <scope>NUCLEOTIDE SEQUENCE</scope>
    <source>
        <strain evidence="5">CGMCC 1.16012</strain>
    </source>
</reference>
<sequence>MVLEGFFPYRFAVAAELFSAQLTEVYGREFGLSREEWRLLFLLQQEPEVSSIDLSRRATLSKVQISRASQKLEEKGLISRRVGDEDKRLRTYQATDQGRALFQKILPKIEARVDGVLGKLAPEDFEALDRGIRALVNSMITDSSAPMRKLTDP</sequence>
<accession>A0A917EMI4</accession>
<dbReference type="SUPFAM" id="SSF46785">
    <property type="entry name" value="Winged helix' DNA-binding domain"/>
    <property type="match status" value="1"/>
</dbReference>
<dbReference type="SMART" id="SM00347">
    <property type="entry name" value="HTH_MARR"/>
    <property type="match status" value="1"/>
</dbReference>
<keyword evidence="3" id="KW-0804">Transcription</keyword>
<dbReference type="InterPro" id="IPR023187">
    <property type="entry name" value="Tscrpt_reg_MarR-type_CS"/>
</dbReference>
<dbReference type="EMBL" id="BMKN01000002">
    <property type="protein sequence ID" value="GGE57216.1"/>
    <property type="molecule type" value="Genomic_DNA"/>
</dbReference>
<reference evidence="5" key="1">
    <citation type="journal article" date="2014" name="Int. J. Syst. Evol. Microbiol.">
        <title>Complete genome sequence of Corynebacterium casei LMG S-19264T (=DSM 44701T), isolated from a smear-ripened cheese.</title>
        <authorList>
            <consortium name="US DOE Joint Genome Institute (JGI-PGF)"/>
            <person name="Walter F."/>
            <person name="Albersmeier A."/>
            <person name="Kalinowski J."/>
            <person name="Ruckert C."/>
        </authorList>
    </citation>
    <scope>NUCLEOTIDE SEQUENCE</scope>
    <source>
        <strain evidence="5">CGMCC 1.16012</strain>
    </source>
</reference>
<evidence type="ECO:0000259" key="4">
    <source>
        <dbReference type="PROSITE" id="PS50995"/>
    </source>
</evidence>
<dbReference type="Pfam" id="PF01047">
    <property type="entry name" value="MarR"/>
    <property type="match status" value="1"/>
</dbReference>
<name>A0A917EMI4_9RHOB</name>
<dbReference type="GO" id="GO:0003677">
    <property type="term" value="F:DNA binding"/>
    <property type="evidence" value="ECO:0007669"/>
    <property type="project" value="UniProtKB-KW"/>
</dbReference>
<evidence type="ECO:0000256" key="1">
    <source>
        <dbReference type="ARBA" id="ARBA00023015"/>
    </source>
</evidence>
<evidence type="ECO:0000256" key="2">
    <source>
        <dbReference type="ARBA" id="ARBA00023125"/>
    </source>
</evidence>
<dbReference type="GO" id="GO:0003700">
    <property type="term" value="F:DNA-binding transcription factor activity"/>
    <property type="evidence" value="ECO:0007669"/>
    <property type="project" value="InterPro"/>
</dbReference>
<dbReference type="InterPro" id="IPR036388">
    <property type="entry name" value="WH-like_DNA-bd_sf"/>
</dbReference>
<protein>
    <submittedName>
        <fullName evidence="5">MarR family transcriptional regulator</fullName>
    </submittedName>
</protein>
<keyword evidence="2" id="KW-0238">DNA-binding</keyword>
<dbReference type="Proteomes" id="UP000606730">
    <property type="component" value="Unassembled WGS sequence"/>
</dbReference>
<dbReference type="InterPro" id="IPR039422">
    <property type="entry name" value="MarR/SlyA-like"/>
</dbReference>
<dbReference type="PANTHER" id="PTHR33164:SF43">
    <property type="entry name" value="HTH-TYPE TRANSCRIPTIONAL REPRESSOR YETL"/>
    <property type="match status" value="1"/>
</dbReference>
<dbReference type="Gene3D" id="1.10.10.10">
    <property type="entry name" value="Winged helix-like DNA-binding domain superfamily/Winged helix DNA-binding domain"/>
    <property type="match status" value="1"/>
</dbReference>
<dbReference type="PANTHER" id="PTHR33164">
    <property type="entry name" value="TRANSCRIPTIONAL REGULATOR, MARR FAMILY"/>
    <property type="match status" value="1"/>
</dbReference>
<dbReference type="PRINTS" id="PR00598">
    <property type="entry name" value="HTHMARR"/>
</dbReference>
<evidence type="ECO:0000256" key="3">
    <source>
        <dbReference type="ARBA" id="ARBA00023163"/>
    </source>
</evidence>
<keyword evidence="6" id="KW-1185">Reference proteome</keyword>
<dbReference type="PROSITE" id="PS01117">
    <property type="entry name" value="HTH_MARR_1"/>
    <property type="match status" value="1"/>
</dbReference>
<evidence type="ECO:0000313" key="5">
    <source>
        <dbReference type="EMBL" id="GGE57216.1"/>
    </source>
</evidence>
<dbReference type="InterPro" id="IPR036390">
    <property type="entry name" value="WH_DNA-bd_sf"/>
</dbReference>
<proteinExistence type="predicted"/>
<dbReference type="GO" id="GO:0006950">
    <property type="term" value="P:response to stress"/>
    <property type="evidence" value="ECO:0007669"/>
    <property type="project" value="TreeGrafter"/>
</dbReference>
<dbReference type="RefSeq" id="WP_143226511.1">
    <property type="nucleotide sequence ID" value="NZ_BMKN01000002.1"/>
</dbReference>
<dbReference type="AlphaFoldDB" id="A0A917EMI4"/>
<gene>
    <name evidence="5" type="ORF">GCM10011517_26220</name>
</gene>
<dbReference type="PROSITE" id="PS50995">
    <property type="entry name" value="HTH_MARR_2"/>
    <property type="match status" value="1"/>
</dbReference>